<feature type="domain" description="Pyrroline-5-carboxylate reductase catalytic N-terminal" evidence="2">
    <location>
        <begin position="2"/>
        <end position="90"/>
    </location>
</feature>
<accession>A0A3A8QEG9</accession>
<dbReference type="AlphaFoldDB" id="A0A3A8QEG9"/>
<protein>
    <submittedName>
        <fullName evidence="3">NADP oxidoreductase</fullName>
    </submittedName>
</protein>
<dbReference type="Pfam" id="PF03807">
    <property type="entry name" value="F420_oxidored"/>
    <property type="match status" value="1"/>
</dbReference>
<evidence type="ECO:0000256" key="1">
    <source>
        <dbReference type="ARBA" id="ARBA00023002"/>
    </source>
</evidence>
<dbReference type="InterPro" id="IPR051267">
    <property type="entry name" value="STEAP_metalloreductase"/>
</dbReference>
<dbReference type="EMBL" id="RAWK01000082">
    <property type="protein sequence ID" value="RKH66448.1"/>
    <property type="molecule type" value="Genomic_DNA"/>
</dbReference>
<sequence>MKLGILGAGRVGGTLARALAGKGHEVIVGTPDPAKRAAAWQGPPVSHTTLEAAASAASFVIHATPGDTALETLTALREPLRGKVLLDVANATVRLPNGLPGGLCPPDSSLGEKLQEALPETRVVKSLNTMLFTVMTAPGALATPPTAFLGGNDPAAKEQVAVLLGELGWRPEWILDLGGIETARATEALILLVPHVIRRQGLAPFAVSVVR</sequence>
<keyword evidence="1" id="KW-0560">Oxidoreductase</keyword>
<keyword evidence="4" id="KW-1185">Reference proteome</keyword>
<dbReference type="OrthoDB" id="5499754at2"/>
<reference evidence="4" key="1">
    <citation type="submission" date="2018-09" db="EMBL/GenBank/DDBJ databases">
        <authorList>
            <person name="Livingstone P.G."/>
            <person name="Whitworth D.E."/>
        </authorList>
    </citation>
    <scope>NUCLEOTIDE SEQUENCE [LARGE SCALE GENOMIC DNA]</scope>
    <source>
        <strain evidence="4">AB050A</strain>
    </source>
</reference>
<name>A0A3A8QEG9_9BACT</name>
<proteinExistence type="predicted"/>
<dbReference type="Gene3D" id="3.40.50.720">
    <property type="entry name" value="NAD(P)-binding Rossmann-like Domain"/>
    <property type="match status" value="1"/>
</dbReference>
<dbReference type="InterPro" id="IPR036291">
    <property type="entry name" value="NAD(P)-bd_dom_sf"/>
</dbReference>
<gene>
    <name evidence="3" type="ORF">D7W81_15410</name>
</gene>
<dbReference type="PANTHER" id="PTHR14239">
    <property type="entry name" value="DUDULIN-RELATED"/>
    <property type="match status" value="1"/>
</dbReference>
<dbReference type="Proteomes" id="UP000267003">
    <property type="component" value="Unassembled WGS sequence"/>
</dbReference>
<dbReference type="SUPFAM" id="SSF51735">
    <property type="entry name" value="NAD(P)-binding Rossmann-fold domains"/>
    <property type="match status" value="1"/>
</dbReference>
<evidence type="ECO:0000259" key="2">
    <source>
        <dbReference type="Pfam" id="PF03807"/>
    </source>
</evidence>
<dbReference type="InterPro" id="IPR028939">
    <property type="entry name" value="P5C_Rdtase_cat_N"/>
</dbReference>
<evidence type="ECO:0000313" key="3">
    <source>
        <dbReference type="EMBL" id="RKH66448.1"/>
    </source>
</evidence>
<evidence type="ECO:0000313" key="4">
    <source>
        <dbReference type="Proteomes" id="UP000267003"/>
    </source>
</evidence>
<organism evidence="3 4">
    <name type="scientific">Corallococcus aberystwythensis</name>
    <dbReference type="NCBI Taxonomy" id="2316722"/>
    <lineage>
        <taxon>Bacteria</taxon>
        <taxon>Pseudomonadati</taxon>
        <taxon>Myxococcota</taxon>
        <taxon>Myxococcia</taxon>
        <taxon>Myxococcales</taxon>
        <taxon>Cystobacterineae</taxon>
        <taxon>Myxococcaceae</taxon>
        <taxon>Corallococcus</taxon>
    </lineage>
</organism>
<dbReference type="GO" id="GO:0016491">
    <property type="term" value="F:oxidoreductase activity"/>
    <property type="evidence" value="ECO:0007669"/>
    <property type="project" value="UniProtKB-KW"/>
</dbReference>
<comment type="caution">
    <text evidence="3">The sequence shown here is derived from an EMBL/GenBank/DDBJ whole genome shotgun (WGS) entry which is preliminary data.</text>
</comment>